<organism evidence="1">
    <name type="scientific">Arsenophonus endosymbiont of Trialeurodes vaporariorum</name>
    <dbReference type="NCBI Taxonomy" id="235567"/>
    <lineage>
        <taxon>Bacteria</taxon>
        <taxon>Pseudomonadati</taxon>
        <taxon>Pseudomonadota</taxon>
        <taxon>Gammaproteobacteria</taxon>
        <taxon>Enterobacterales</taxon>
        <taxon>Morganellaceae</taxon>
        <taxon>Arsenophonus</taxon>
    </lineage>
</organism>
<accession>A0A3B0LU27</accession>
<protein>
    <recommendedName>
        <fullName evidence="2">CRISPR-associated protein Cse2</fullName>
    </recommendedName>
</protein>
<dbReference type="EMBL" id="UFQR01000001">
    <property type="protein sequence ID" value="SSW94511.1"/>
    <property type="molecule type" value="Genomic_DNA"/>
</dbReference>
<dbReference type="Pfam" id="PF09485">
    <property type="entry name" value="CRISPR_Cse2"/>
    <property type="match status" value="1"/>
</dbReference>
<dbReference type="Gene3D" id="1.10.520.40">
    <property type="entry name" value="CRISPR-associated protein Cse2"/>
    <property type="match status" value="1"/>
</dbReference>
<proteinExistence type="predicted"/>
<reference evidence="1" key="1">
    <citation type="submission" date="2018-04" db="EMBL/GenBank/DDBJ databases">
        <authorList>
            <person name="Go L.Y."/>
            <person name="Mitchell J.A."/>
        </authorList>
    </citation>
    <scope>NUCLEOTIDE SEQUENCE</scope>
    <source>
        <strain evidence="1">ARTV</strain>
    </source>
</reference>
<name>A0A3B0LU27_9GAMM</name>
<dbReference type="CDD" id="cd09731">
    <property type="entry name" value="Cse2_I-E"/>
    <property type="match status" value="1"/>
</dbReference>
<sequence>MNGELKIGQAIACAFKEGNQSEQAKARLRLLLACEDTEETCRILRPLLSLIQSRVKQSLDYAALLEDLFWFHENASSKKARWVQQFYHNPDEKNQGEA</sequence>
<evidence type="ECO:0000313" key="1">
    <source>
        <dbReference type="EMBL" id="SSW94511.1"/>
    </source>
</evidence>
<dbReference type="AlphaFoldDB" id="A0A3B0LU27"/>
<gene>
    <name evidence="1" type="ORF">ARTV_0026</name>
</gene>
<dbReference type="InterPro" id="IPR038287">
    <property type="entry name" value="Cse2_sf"/>
</dbReference>
<dbReference type="InterPro" id="IPR013382">
    <property type="entry name" value="CRISPR-assoc_prot_Cse2"/>
</dbReference>
<dbReference type="NCBIfam" id="TIGR02548">
    <property type="entry name" value="casB_cse2"/>
    <property type="match status" value="1"/>
</dbReference>
<evidence type="ECO:0008006" key="2">
    <source>
        <dbReference type="Google" id="ProtNLM"/>
    </source>
</evidence>